<feature type="non-terminal residue" evidence="2">
    <location>
        <position position="592"/>
    </location>
</feature>
<evidence type="ECO:0000313" key="2">
    <source>
        <dbReference type="EMBL" id="RFU23764.1"/>
    </source>
</evidence>
<dbReference type="OMA" id="TWSWIVY"/>
<keyword evidence="1" id="KW-0472">Membrane</keyword>
<keyword evidence="3" id="KW-1185">Reference proteome</keyword>
<protein>
    <submittedName>
        <fullName evidence="2">Uncharacterized protein</fullName>
    </submittedName>
</protein>
<gene>
    <name evidence="2" type="ORF">B7463_g12575</name>
</gene>
<sequence length="592" mass="64360">MVQLQRMGGRYSDIAWSFLILTLPILLLACVLLGLVFHYRVTSNGVPFENLSLSVKNDETGIYYVNFSPTILVFIASRSSSLAPALAGFALALVAYPVARKYLKAVRAGRHEQLLTPYQLFLTIRFLDGGGASALWNWFKYLFSWRKHRVYQPSPLSVTASVAVLSMVLGIAVFLADTWLHVTTRTVNFVRATPVTSGVDYSFGLLPGCTLHNNSFGLQIESNSNQYCSLNIAATAVFLINGTQSISVLNNASDIMTVLQYQDTPYVYLGVPASETLSLRDYTATTFGMSTQCKAVSNECNLNALYGASTPFHCTDAFSGDVTEAPNTWVMAYFADSTMQSNVTTEGIRNPYYLGIAALVNPAGGASEALLQENTPEIVRPIHGGISFVLSCSVIVYDIEYDSVNGTVSRFVVTPSNDSVANIWQGAMALTTGNIGLPNLLQAASFSAFSNSAQEVADRMALAYSRVSLAIGSQAVEARPALAAQEREYLLVARVPAAPLFALVIANLLFVAMGFILMFMALATSGGEVREVKARLGVEGLIADRFESTRGRNGVEDMKDYFEEIEGNGSLRVGIDCIEGKGYAYREWQRTE</sequence>
<reference evidence="2 3" key="1">
    <citation type="submission" date="2018-05" db="EMBL/GenBank/DDBJ databases">
        <title>Draft genome sequence of Scytalidium lignicola DSM 105466, a ubiquitous saprotrophic fungus.</title>
        <authorList>
            <person name="Buettner E."/>
            <person name="Gebauer A.M."/>
            <person name="Hofrichter M."/>
            <person name="Liers C."/>
            <person name="Kellner H."/>
        </authorList>
    </citation>
    <scope>NUCLEOTIDE SEQUENCE [LARGE SCALE GENOMIC DNA]</scope>
    <source>
        <strain evidence="2 3">DSM 105466</strain>
    </source>
</reference>
<keyword evidence="1" id="KW-1133">Transmembrane helix</keyword>
<evidence type="ECO:0000313" key="3">
    <source>
        <dbReference type="Proteomes" id="UP000258309"/>
    </source>
</evidence>
<dbReference type="OrthoDB" id="3344043at2759"/>
<dbReference type="AlphaFoldDB" id="A0A3E2GRJ5"/>
<comment type="caution">
    <text evidence="2">The sequence shown here is derived from an EMBL/GenBank/DDBJ whole genome shotgun (WGS) entry which is preliminary data.</text>
</comment>
<dbReference type="STRING" id="5539.A0A3E2GRJ5"/>
<dbReference type="PROSITE" id="PS51257">
    <property type="entry name" value="PROKAR_LIPOPROTEIN"/>
    <property type="match status" value="1"/>
</dbReference>
<feature type="transmembrane region" description="Helical" evidence="1">
    <location>
        <begin position="120"/>
        <end position="139"/>
    </location>
</feature>
<organism evidence="2 3">
    <name type="scientific">Scytalidium lignicola</name>
    <name type="common">Hyphomycete</name>
    <dbReference type="NCBI Taxonomy" id="5539"/>
    <lineage>
        <taxon>Eukaryota</taxon>
        <taxon>Fungi</taxon>
        <taxon>Dikarya</taxon>
        <taxon>Ascomycota</taxon>
        <taxon>Pezizomycotina</taxon>
        <taxon>Leotiomycetes</taxon>
        <taxon>Leotiomycetes incertae sedis</taxon>
        <taxon>Scytalidium</taxon>
    </lineage>
</organism>
<feature type="transmembrane region" description="Helical" evidence="1">
    <location>
        <begin position="500"/>
        <end position="523"/>
    </location>
</feature>
<keyword evidence="1" id="KW-0812">Transmembrane</keyword>
<accession>A0A3E2GRJ5</accession>
<feature type="transmembrane region" description="Helical" evidence="1">
    <location>
        <begin position="159"/>
        <end position="180"/>
    </location>
</feature>
<dbReference type="EMBL" id="NCSJ02000622">
    <property type="protein sequence ID" value="RFU23764.1"/>
    <property type="molecule type" value="Genomic_DNA"/>
</dbReference>
<feature type="transmembrane region" description="Helical" evidence="1">
    <location>
        <begin position="14"/>
        <end position="39"/>
    </location>
</feature>
<proteinExistence type="predicted"/>
<dbReference type="Proteomes" id="UP000258309">
    <property type="component" value="Unassembled WGS sequence"/>
</dbReference>
<feature type="non-terminal residue" evidence="2">
    <location>
        <position position="1"/>
    </location>
</feature>
<feature type="transmembrane region" description="Helical" evidence="1">
    <location>
        <begin position="82"/>
        <end position="99"/>
    </location>
</feature>
<name>A0A3E2GRJ5_SCYLI</name>
<evidence type="ECO:0000256" key="1">
    <source>
        <dbReference type="SAM" id="Phobius"/>
    </source>
</evidence>